<dbReference type="GO" id="GO:0003735">
    <property type="term" value="F:structural constituent of ribosome"/>
    <property type="evidence" value="ECO:0007669"/>
    <property type="project" value="InterPro"/>
</dbReference>
<keyword evidence="4" id="KW-0732">Signal</keyword>
<protein>
    <recommendedName>
        <fullName evidence="6">30S ribosomal protein S9</fullName>
    </recommendedName>
</protein>
<dbReference type="InterPro" id="IPR023035">
    <property type="entry name" value="Ribosomal_uS9_bac/plastid"/>
</dbReference>
<evidence type="ECO:0000256" key="2">
    <source>
        <dbReference type="ARBA" id="ARBA00022980"/>
    </source>
</evidence>
<evidence type="ECO:0000256" key="1">
    <source>
        <dbReference type="ARBA" id="ARBA00005251"/>
    </source>
</evidence>
<accession>A0A7S1QBK6</accession>
<dbReference type="GO" id="GO:0015935">
    <property type="term" value="C:small ribosomal subunit"/>
    <property type="evidence" value="ECO:0007669"/>
    <property type="project" value="TreeGrafter"/>
</dbReference>
<keyword evidence="3" id="KW-0687">Ribonucleoprotein</keyword>
<dbReference type="PANTHER" id="PTHR21569">
    <property type="entry name" value="RIBOSOMAL PROTEIN S9"/>
    <property type="match status" value="1"/>
</dbReference>
<dbReference type="InterPro" id="IPR000754">
    <property type="entry name" value="Ribosomal_uS9"/>
</dbReference>
<evidence type="ECO:0000313" key="5">
    <source>
        <dbReference type="EMBL" id="CAD9127428.1"/>
    </source>
</evidence>
<reference evidence="5" key="1">
    <citation type="submission" date="2021-01" db="EMBL/GenBank/DDBJ databases">
        <authorList>
            <person name="Corre E."/>
            <person name="Pelletier E."/>
            <person name="Niang G."/>
            <person name="Scheremetjew M."/>
            <person name="Finn R."/>
            <person name="Kale V."/>
            <person name="Holt S."/>
            <person name="Cochrane G."/>
            <person name="Meng A."/>
            <person name="Brown T."/>
            <person name="Cohen L."/>
        </authorList>
    </citation>
    <scope>NUCLEOTIDE SEQUENCE</scope>
    <source>
        <strain evidence="5">OF101</strain>
    </source>
</reference>
<feature type="signal peptide" evidence="4">
    <location>
        <begin position="1"/>
        <end position="16"/>
    </location>
</feature>
<proteinExistence type="inferred from homology"/>
<evidence type="ECO:0000256" key="3">
    <source>
        <dbReference type="ARBA" id="ARBA00023274"/>
    </source>
</evidence>
<dbReference type="Gene3D" id="3.30.230.10">
    <property type="match status" value="1"/>
</dbReference>
<dbReference type="SUPFAM" id="SSF54211">
    <property type="entry name" value="Ribosomal protein S5 domain 2-like"/>
    <property type="match status" value="1"/>
</dbReference>
<comment type="similarity">
    <text evidence="1">Belongs to the universal ribosomal protein uS9 family.</text>
</comment>
<dbReference type="InterPro" id="IPR014721">
    <property type="entry name" value="Ribsml_uS5_D2-typ_fold_subgr"/>
</dbReference>
<dbReference type="EMBL" id="HBGE01033768">
    <property type="protein sequence ID" value="CAD9127428.1"/>
    <property type="molecule type" value="Transcribed_RNA"/>
</dbReference>
<dbReference type="InterPro" id="IPR020568">
    <property type="entry name" value="Ribosomal_Su5_D2-typ_SF"/>
</dbReference>
<dbReference type="PANTHER" id="PTHR21569:SF1">
    <property type="entry name" value="SMALL RIBOSOMAL SUBUNIT PROTEIN US9M"/>
    <property type="match status" value="1"/>
</dbReference>
<gene>
    <name evidence="5" type="ORF">ACAT0790_LOCUS20427</name>
</gene>
<sequence length="328" mass="37201">MRRLLALVALFAHARAWSLQPAPAALTGRAAAARSASLPRALLPPEGLRAQGPHSTPLGIGTLLGAGAALAVLGALRCRTRNARAQQRRWTVVARRAEEEQQRAWIDPVTHKQNWVNPWEQKIEWPEDYPKDAPKTGKGKPFRRYRGMVYKQVPVIDGLSFPLDPEKYYEPLEPPPPGAKWGDGRSPDGNWYMEVEGKKEQYWQGWGRRKTACAIVRILKGNGQFIINGRDAIDYFQNYPIWWLKACEPLAALSQKNNFDMICKAFGGGVSGQAGAIRYALAKAMQEHNYQWRPLLKKAQYLTRDWRMVEPKKTGQPKARKKTPYHKR</sequence>
<dbReference type="NCBIfam" id="NF001099">
    <property type="entry name" value="PRK00132.1"/>
    <property type="match status" value="1"/>
</dbReference>
<evidence type="ECO:0000256" key="4">
    <source>
        <dbReference type="SAM" id="SignalP"/>
    </source>
</evidence>
<dbReference type="Pfam" id="PF00380">
    <property type="entry name" value="Ribosomal_S9"/>
    <property type="match status" value="1"/>
</dbReference>
<dbReference type="GO" id="GO:0005737">
    <property type="term" value="C:cytoplasm"/>
    <property type="evidence" value="ECO:0007669"/>
    <property type="project" value="UniProtKB-ARBA"/>
</dbReference>
<organism evidence="5">
    <name type="scientific">Alexandrium catenella</name>
    <name type="common">Red tide dinoflagellate</name>
    <name type="synonym">Gonyaulax catenella</name>
    <dbReference type="NCBI Taxonomy" id="2925"/>
    <lineage>
        <taxon>Eukaryota</taxon>
        <taxon>Sar</taxon>
        <taxon>Alveolata</taxon>
        <taxon>Dinophyceae</taxon>
        <taxon>Gonyaulacales</taxon>
        <taxon>Pyrocystaceae</taxon>
        <taxon>Alexandrium</taxon>
    </lineage>
</organism>
<evidence type="ECO:0008006" key="6">
    <source>
        <dbReference type="Google" id="ProtNLM"/>
    </source>
</evidence>
<keyword evidence="2" id="KW-0689">Ribosomal protein</keyword>
<name>A0A7S1QBK6_ALECA</name>
<feature type="chain" id="PRO_5030823033" description="30S ribosomal protein S9" evidence="4">
    <location>
        <begin position="17"/>
        <end position="328"/>
    </location>
</feature>
<dbReference type="AlphaFoldDB" id="A0A7S1QBK6"/>
<dbReference type="GO" id="GO:0003723">
    <property type="term" value="F:RNA binding"/>
    <property type="evidence" value="ECO:0007669"/>
    <property type="project" value="TreeGrafter"/>
</dbReference>
<dbReference type="GO" id="GO:0006412">
    <property type="term" value="P:translation"/>
    <property type="evidence" value="ECO:0007669"/>
    <property type="project" value="InterPro"/>
</dbReference>